<keyword evidence="2 7" id="KW-1003">Cell membrane</keyword>
<evidence type="ECO:0000256" key="6">
    <source>
        <dbReference type="ARBA" id="ARBA00023136"/>
    </source>
</evidence>
<feature type="compositionally biased region" description="Acidic residues" evidence="8">
    <location>
        <begin position="405"/>
        <end position="423"/>
    </location>
</feature>
<dbReference type="PANTHER" id="PTHR30589:SF0">
    <property type="entry name" value="PHOSPHATIDYLGLYCEROL--PROLIPOPROTEIN DIACYLGLYCERYL TRANSFERASE"/>
    <property type="match status" value="1"/>
</dbReference>
<evidence type="ECO:0000313" key="10">
    <source>
        <dbReference type="Proteomes" id="UP000887023"/>
    </source>
</evidence>
<feature type="transmembrane region" description="Helical" evidence="7">
    <location>
        <begin position="198"/>
        <end position="215"/>
    </location>
</feature>
<evidence type="ECO:0000256" key="2">
    <source>
        <dbReference type="ARBA" id="ARBA00022475"/>
    </source>
</evidence>
<evidence type="ECO:0000256" key="1">
    <source>
        <dbReference type="ARBA" id="ARBA00007150"/>
    </source>
</evidence>
<name>A0ABX8S6E7_9ACTN</name>
<feature type="compositionally biased region" description="Basic and acidic residues" evidence="8">
    <location>
        <begin position="393"/>
        <end position="404"/>
    </location>
</feature>
<reference evidence="9" key="1">
    <citation type="submission" date="2021-07" db="EMBL/GenBank/DDBJ databases">
        <title>Candidatus Kaistella beijingensis sp. nov. isolated from a municipal wastewater treatment plant is involved in sludge foaming.</title>
        <authorList>
            <person name="Song Y."/>
            <person name="Liu S.-J."/>
        </authorList>
    </citation>
    <scope>NUCLEOTIDE SEQUENCE</scope>
    <source>
        <strain evidence="9">DSM 43998</strain>
    </source>
</reference>
<dbReference type="PANTHER" id="PTHR30589">
    <property type="entry name" value="PROLIPOPROTEIN DIACYLGLYCERYL TRANSFERASE"/>
    <property type="match status" value="1"/>
</dbReference>
<feature type="compositionally biased region" description="Low complexity" evidence="8">
    <location>
        <begin position="473"/>
        <end position="487"/>
    </location>
</feature>
<dbReference type="RefSeq" id="WP_083530085.1">
    <property type="nucleotide sequence ID" value="NZ_CBCRUZ010000017.1"/>
</dbReference>
<feature type="region of interest" description="Disordered" evidence="8">
    <location>
        <begin position="393"/>
        <end position="423"/>
    </location>
</feature>
<feature type="transmembrane region" description="Helical" evidence="7">
    <location>
        <begin position="27"/>
        <end position="45"/>
    </location>
</feature>
<feature type="transmembrane region" description="Helical" evidence="7">
    <location>
        <begin position="227"/>
        <end position="245"/>
    </location>
</feature>
<dbReference type="Proteomes" id="UP000887023">
    <property type="component" value="Chromosome"/>
</dbReference>
<feature type="compositionally biased region" description="Acidic residues" evidence="8">
    <location>
        <begin position="445"/>
        <end position="472"/>
    </location>
</feature>
<evidence type="ECO:0000256" key="3">
    <source>
        <dbReference type="ARBA" id="ARBA00022679"/>
    </source>
</evidence>
<dbReference type="EC" id="2.5.1.145" evidence="7"/>
<protein>
    <recommendedName>
        <fullName evidence="7">Phosphatidylglycerol--prolipoprotein diacylglyceryl transferase</fullName>
        <ecNumber evidence="7">2.5.1.145</ecNumber>
    </recommendedName>
</protein>
<evidence type="ECO:0000256" key="8">
    <source>
        <dbReference type="SAM" id="MobiDB-lite"/>
    </source>
</evidence>
<comment type="catalytic activity">
    <reaction evidence="7">
        <text>L-cysteinyl-[prolipoprotein] + a 1,2-diacyl-sn-glycero-3-phospho-(1'-sn-glycerol) = an S-1,2-diacyl-sn-glyceryl-L-cysteinyl-[prolipoprotein] + sn-glycerol 1-phosphate + H(+)</text>
        <dbReference type="Rhea" id="RHEA:56712"/>
        <dbReference type="Rhea" id="RHEA-COMP:14679"/>
        <dbReference type="Rhea" id="RHEA-COMP:14680"/>
        <dbReference type="ChEBI" id="CHEBI:15378"/>
        <dbReference type="ChEBI" id="CHEBI:29950"/>
        <dbReference type="ChEBI" id="CHEBI:57685"/>
        <dbReference type="ChEBI" id="CHEBI:64716"/>
        <dbReference type="ChEBI" id="CHEBI:140658"/>
        <dbReference type="EC" id="2.5.1.145"/>
    </reaction>
</comment>
<dbReference type="PROSITE" id="PS01311">
    <property type="entry name" value="LGT"/>
    <property type="match status" value="1"/>
</dbReference>
<feature type="transmembrane region" description="Helical" evidence="7">
    <location>
        <begin position="257"/>
        <end position="277"/>
    </location>
</feature>
<keyword evidence="3 7" id="KW-0808">Transferase</keyword>
<proteinExistence type="inferred from homology"/>
<feature type="binding site" evidence="7">
    <location>
        <position position="147"/>
    </location>
    <ligand>
        <name>a 1,2-diacyl-sn-glycero-3-phospho-(1'-sn-glycerol)</name>
        <dbReference type="ChEBI" id="CHEBI:64716"/>
    </ligand>
</feature>
<keyword evidence="6 7" id="KW-0472">Membrane</keyword>
<feature type="region of interest" description="Disordered" evidence="8">
    <location>
        <begin position="435"/>
        <end position="551"/>
    </location>
</feature>
<accession>A0ABX8S6E7</accession>
<dbReference type="HAMAP" id="MF_01147">
    <property type="entry name" value="Lgt"/>
    <property type="match status" value="1"/>
</dbReference>
<dbReference type="GO" id="GO:0016740">
    <property type="term" value="F:transferase activity"/>
    <property type="evidence" value="ECO:0007669"/>
    <property type="project" value="UniProtKB-KW"/>
</dbReference>
<evidence type="ECO:0000313" key="9">
    <source>
        <dbReference type="EMBL" id="QXQ12587.1"/>
    </source>
</evidence>
<feature type="transmembrane region" description="Helical" evidence="7">
    <location>
        <begin position="99"/>
        <end position="119"/>
    </location>
</feature>
<comment type="similarity">
    <text evidence="1 7">Belongs to the Lgt family.</text>
</comment>
<keyword evidence="5 7" id="KW-1133">Transmembrane helix</keyword>
<gene>
    <name evidence="7 9" type="primary">lgt</name>
    <name evidence="9" type="ORF">KV203_11485</name>
</gene>
<dbReference type="EMBL" id="CP079105">
    <property type="protein sequence ID" value="QXQ12587.1"/>
    <property type="molecule type" value="Genomic_DNA"/>
</dbReference>
<evidence type="ECO:0000256" key="7">
    <source>
        <dbReference type="HAMAP-Rule" id="MF_01147"/>
    </source>
</evidence>
<organism evidence="9 10">
    <name type="scientific">Skermania pinensis</name>
    <dbReference type="NCBI Taxonomy" id="39122"/>
    <lineage>
        <taxon>Bacteria</taxon>
        <taxon>Bacillati</taxon>
        <taxon>Actinomycetota</taxon>
        <taxon>Actinomycetes</taxon>
        <taxon>Mycobacteriales</taxon>
        <taxon>Gordoniaceae</taxon>
        <taxon>Skermania</taxon>
    </lineage>
</organism>
<keyword evidence="10" id="KW-1185">Reference proteome</keyword>
<feature type="compositionally biased region" description="Acidic residues" evidence="8">
    <location>
        <begin position="488"/>
        <end position="506"/>
    </location>
</feature>
<dbReference type="Pfam" id="PF01790">
    <property type="entry name" value="LGT"/>
    <property type="match status" value="1"/>
</dbReference>
<comment type="pathway">
    <text evidence="7">Protein modification; lipoprotein biosynthesis (diacylglyceryl transfer).</text>
</comment>
<comment type="subcellular location">
    <subcellularLocation>
        <location evidence="7">Cell membrane</location>
        <topology evidence="7">Multi-pass membrane protein</topology>
    </subcellularLocation>
</comment>
<feature type="transmembrane region" description="Helical" evidence="7">
    <location>
        <begin position="57"/>
        <end position="79"/>
    </location>
</feature>
<keyword evidence="4 7" id="KW-0812">Transmembrane</keyword>
<dbReference type="NCBIfam" id="TIGR00544">
    <property type="entry name" value="lgt"/>
    <property type="match status" value="1"/>
</dbReference>
<comment type="function">
    <text evidence="7">Catalyzes the transfer of the diacylglyceryl group from phosphatidylglycerol to the sulfhydryl group of the N-terminal cysteine of a prolipoprotein, the first step in the formation of mature lipoproteins.</text>
</comment>
<evidence type="ECO:0000256" key="4">
    <source>
        <dbReference type="ARBA" id="ARBA00022692"/>
    </source>
</evidence>
<sequence>MTFADERLLAAFPSPPRGVWELGPFPLRAYAFFIIVGIVVAIVWGDRRWVARGGQSGTVLDVAMWAVPFGLIGGRIYHVLTDWSTYFGDGGDPAGALKIWQGGLGIWGAVFFGGLGAWIGCRRMRIPLPAFADAVAPPILLAQAIGRLGNYFNQELYGRETDLPWGLSIYERINSAGVPDNLNGVSTGVVDKVVQPTFLYEMLWNLLVVVILVLIDRRGQIGHGRLFALYVALYCVGRFVVELLRDDYATHIAGIRINTFTAAIVFALAMIYFALATKGREEPEELRPDSARPWPWELIRQRLATVIANGTQEPPAEVAPTAGAAAAVSAAMRAAGAHAGESDADRDDDLARPGRVAATAGTAAAVSAAMAAAGRTTSGPIDLQEVAGPEQHGAEFDDGVRFDDGAEFDDSDSADGDSADGDLAGDIEEVQFEIVTDSDPPAAEVDTETADLDVADTEAVVEADAAGDEAAVDADAAGAADPGTDTADSADPEPDITEPDPTETETAEPAADVVDATESAPEPDADRQPVSAGTPARGAFGRVVQRFRRPD</sequence>
<evidence type="ECO:0000256" key="5">
    <source>
        <dbReference type="ARBA" id="ARBA00022989"/>
    </source>
</evidence>
<dbReference type="InterPro" id="IPR001640">
    <property type="entry name" value="Lgt"/>
</dbReference>